<dbReference type="PANTHER" id="PTHR39087">
    <property type="entry name" value="UPF0104 MEMBRANE PROTEIN MJ1595"/>
    <property type="match status" value="1"/>
</dbReference>
<feature type="transmembrane region" description="Helical" evidence="6">
    <location>
        <begin position="70"/>
        <end position="88"/>
    </location>
</feature>
<feature type="transmembrane region" description="Helical" evidence="6">
    <location>
        <begin position="234"/>
        <end position="256"/>
    </location>
</feature>
<organism evidence="7 8">
    <name type="scientific">Reticulibacter mediterranei</name>
    <dbReference type="NCBI Taxonomy" id="2778369"/>
    <lineage>
        <taxon>Bacteria</taxon>
        <taxon>Bacillati</taxon>
        <taxon>Chloroflexota</taxon>
        <taxon>Ktedonobacteria</taxon>
        <taxon>Ktedonobacterales</taxon>
        <taxon>Reticulibacteraceae</taxon>
        <taxon>Reticulibacter</taxon>
    </lineage>
</organism>
<evidence type="ECO:0000256" key="3">
    <source>
        <dbReference type="ARBA" id="ARBA00022692"/>
    </source>
</evidence>
<name>A0A8J3INJ6_9CHLR</name>
<keyword evidence="3 6" id="KW-0812">Transmembrane</keyword>
<keyword evidence="4 6" id="KW-1133">Transmembrane helix</keyword>
<keyword evidence="8" id="KW-1185">Reference proteome</keyword>
<proteinExistence type="predicted"/>
<dbReference type="AlphaFoldDB" id="A0A8J3INJ6"/>
<dbReference type="PANTHER" id="PTHR39087:SF2">
    <property type="entry name" value="UPF0104 MEMBRANE PROTEIN MJ1595"/>
    <property type="match status" value="1"/>
</dbReference>
<keyword evidence="5 6" id="KW-0472">Membrane</keyword>
<evidence type="ECO:0000256" key="5">
    <source>
        <dbReference type="ARBA" id="ARBA00023136"/>
    </source>
</evidence>
<feature type="transmembrane region" description="Helical" evidence="6">
    <location>
        <begin position="292"/>
        <end position="313"/>
    </location>
</feature>
<keyword evidence="2" id="KW-1003">Cell membrane</keyword>
<dbReference type="NCBIfam" id="TIGR00374">
    <property type="entry name" value="flippase-like domain"/>
    <property type="match status" value="1"/>
</dbReference>
<gene>
    <name evidence="7" type="ORF">KSF_040530</name>
</gene>
<feature type="transmembrane region" description="Helical" evidence="6">
    <location>
        <begin position="141"/>
        <end position="164"/>
    </location>
</feature>
<feature type="transmembrane region" description="Helical" evidence="6">
    <location>
        <begin position="208"/>
        <end position="228"/>
    </location>
</feature>
<feature type="transmembrane region" description="Helical" evidence="6">
    <location>
        <begin position="268"/>
        <end position="286"/>
    </location>
</feature>
<dbReference type="InterPro" id="IPR022791">
    <property type="entry name" value="L-PG_synthase/AglD"/>
</dbReference>
<dbReference type="EMBL" id="BNJK01000001">
    <property type="protein sequence ID" value="GHO94005.1"/>
    <property type="molecule type" value="Genomic_DNA"/>
</dbReference>
<sequence>MLVGIVLFALVLYYVNPIEILRTLQKNLTTPQGVLFAFLASLSFILAFCFRALRWRLFLNPVRQISQVKIIQVFLVGVFLNFVLPIRIGELAKCLILKRTDRIDVRQSLPTITMDKIQDLLPALLIVALAPLLGEQFDAKLWTMLFFAVSVLLGAILFVALTAWKRTFALGLLHKLSSLLPGKIGTKVESFATGFVESLLACTRQPRIFLVAILLTAVSVSLDGLYNMFGFWTIGYHITFGQAVLGYMLFNLFYILPNPPGQVGSNEFVGLLIFSGILHIPPQIVLAEIVLFHAWSALLMCLMGMGSLSALGVSLSHAMKLHEEEPHP</sequence>
<evidence type="ECO:0000256" key="1">
    <source>
        <dbReference type="ARBA" id="ARBA00004651"/>
    </source>
</evidence>
<dbReference type="Proteomes" id="UP000597444">
    <property type="component" value="Unassembled WGS sequence"/>
</dbReference>
<evidence type="ECO:0000313" key="8">
    <source>
        <dbReference type="Proteomes" id="UP000597444"/>
    </source>
</evidence>
<protein>
    <submittedName>
        <fullName evidence="7">Membrane protein</fullName>
    </submittedName>
</protein>
<feature type="transmembrane region" description="Helical" evidence="6">
    <location>
        <begin position="33"/>
        <end position="50"/>
    </location>
</feature>
<evidence type="ECO:0000256" key="2">
    <source>
        <dbReference type="ARBA" id="ARBA00022475"/>
    </source>
</evidence>
<accession>A0A8J3INJ6</accession>
<reference evidence="7" key="1">
    <citation type="submission" date="2020-10" db="EMBL/GenBank/DDBJ databases">
        <title>Taxonomic study of unclassified bacteria belonging to the class Ktedonobacteria.</title>
        <authorList>
            <person name="Yabe S."/>
            <person name="Wang C.M."/>
            <person name="Zheng Y."/>
            <person name="Sakai Y."/>
            <person name="Cavaletti L."/>
            <person name="Monciardini P."/>
            <person name="Donadio S."/>
        </authorList>
    </citation>
    <scope>NUCLEOTIDE SEQUENCE</scope>
    <source>
        <strain evidence="7">ID150040</strain>
    </source>
</reference>
<evidence type="ECO:0000313" key="7">
    <source>
        <dbReference type="EMBL" id="GHO94005.1"/>
    </source>
</evidence>
<comment type="caution">
    <text evidence="7">The sequence shown here is derived from an EMBL/GenBank/DDBJ whole genome shotgun (WGS) entry which is preliminary data.</text>
</comment>
<dbReference type="Pfam" id="PF03706">
    <property type="entry name" value="LPG_synthase_TM"/>
    <property type="match status" value="1"/>
</dbReference>
<comment type="subcellular location">
    <subcellularLocation>
        <location evidence="1">Cell membrane</location>
        <topology evidence="1">Multi-pass membrane protein</topology>
    </subcellularLocation>
</comment>
<evidence type="ECO:0000256" key="4">
    <source>
        <dbReference type="ARBA" id="ARBA00022989"/>
    </source>
</evidence>
<evidence type="ECO:0000256" key="6">
    <source>
        <dbReference type="SAM" id="Phobius"/>
    </source>
</evidence>
<dbReference type="GO" id="GO:0005886">
    <property type="term" value="C:plasma membrane"/>
    <property type="evidence" value="ECO:0007669"/>
    <property type="project" value="UniProtKB-SubCell"/>
</dbReference>